<gene>
    <name evidence="1" type="ORF">Dsi01nite_103060</name>
</gene>
<accession>A0A919Q1Q5</accession>
<proteinExistence type="predicted"/>
<reference evidence="1" key="1">
    <citation type="submission" date="2021-01" db="EMBL/GenBank/DDBJ databases">
        <title>Whole genome shotgun sequence of Dactylosporangium siamense NBRC 106093.</title>
        <authorList>
            <person name="Komaki H."/>
            <person name="Tamura T."/>
        </authorList>
    </citation>
    <scope>NUCLEOTIDE SEQUENCE</scope>
    <source>
        <strain evidence="1">NBRC 106093</strain>
    </source>
</reference>
<evidence type="ECO:0000313" key="2">
    <source>
        <dbReference type="Proteomes" id="UP000660611"/>
    </source>
</evidence>
<sequence>MGPVPPSRRRRSRRLASAPIRAGLWATTVSGVANVAALERLDFTAEEVARVDALTARWLTP</sequence>
<organism evidence="1 2">
    <name type="scientific">Dactylosporangium siamense</name>
    <dbReference type="NCBI Taxonomy" id="685454"/>
    <lineage>
        <taxon>Bacteria</taxon>
        <taxon>Bacillati</taxon>
        <taxon>Actinomycetota</taxon>
        <taxon>Actinomycetes</taxon>
        <taxon>Micromonosporales</taxon>
        <taxon>Micromonosporaceae</taxon>
        <taxon>Dactylosporangium</taxon>
    </lineage>
</organism>
<protein>
    <submittedName>
        <fullName evidence="1">Uncharacterized protein</fullName>
    </submittedName>
</protein>
<dbReference type="AlphaFoldDB" id="A0A919Q1Q5"/>
<dbReference type="Proteomes" id="UP000660611">
    <property type="component" value="Unassembled WGS sequence"/>
</dbReference>
<name>A0A919Q1Q5_9ACTN</name>
<evidence type="ECO:0000313" key="1">
    <source>
        <dbReference type="EMBL" id="GIG52265.1"/>
    </source>
</evidence>
<comment type="caution">
    <text evidence="1">The sequence shown here is derived from an EMBL/GenBank/DDBJ whole genome shotgun (WGS) entry which is preliminary data.</text>
</comment>
<keyword evidence="2" id="KW-1185">Reference proteome</keyword>
<dbReference type="EMBL" id="BONQ01000174">
    <property type="protein sequence ID" value="GIG52265.1"/>
    <property type="molecule type" value="Genomic_DNA"/>
</dbReference>